<feature type="transmembrane region" description="Helical" evidence="1">
    <location>
        <begin position="92"/>
        <end position="114"/>
    </location>
</feature>
<sequence>MAGNTPATTTTAGNVPNLLAKTHHIEPARAPAPGPQLPVVVHQATNQSSQPTKRILKNPARRDPEVAVHAVSTHSYSSLWDDLWLDEGCRMAACSVVTCALFTIAVVVSAFFFYTTSSGEDGISEPAAEAVAATNNSTTATRDTKSGKARQKKLINETSFSAPQEQDDSIMGDIENGDVAVTRQYLENEDEMQEALATSLEKAAIEWFQRNATPPRRALVNKDSTPFILPESSDNTVPKREILIRQLPTPSIYVRIGKRYTRT</sequence>
<dbReference type="Proteomes" id="UP000821853">
    <property type="component" value="Unassembled WGS sequence"/>
</dbReference>
<protein>
    <submittedName>
        <fullName evidence="2">Uncharacterized protein</fullName>
    </submittedName>
</protein>
<keyword evidence="3" id="KW-1185">Reference proteome</keyword>
<organism evidence="2 3">
    <name type="scientific">Haemaphysalis longicornis</name>
    <name type="common">Bush tick</name>
    <dbReference type="NCBI Taxonomy" id="44386"/>
    <lineage>
        <taxon>Eukaryota</taxon>
        <taxon>Metazoa</taxon>
        <taxon>Ecdysozoa</taxon>
        <taxon>Arthropoda</taxon>
        <taxon>Chelicerata</taxon>
        <taxon>Arachnida</taxon>
        <taxon>Acari</taxon>
        <taxon>Parasitiformes</taxon>
        <taxon>Ixodida</taxon>
        <taxon>Ixodoidea</taxon>
        <taxon>Ixodidae</taxon>
        <taxon>Haemaphysalinae</taxon>
        <taxon>Haemaphysalis</taxon>
    </lineage>
</organism>
<keyword evidence="1" id="KW-1133">Transmembrane helix</keyword>
<dbReference type="EMBL" id="JABSTR010000008">
    <property type="protein sequence ID" value="KAH9376391.1"/>
    <property type="molecule type" value="Genomic_DNA"/>
</dbReference>
<dbReference type="AlphaFoldDB" id="A0A9J6GP83"/>
<evidence type="ECO:0000256" key="1">
    <source>
        <dbReference type="SAM" id="Phobius"/>
    </source>
</evidence>
<comment type="caution">
    <text evidence="2">The sequence shown here is derived from an EMBL/GenBank/DDBJ whole genome shotgun (WGS) entry which is preliminary data.</text>
</comment>
<gene>
    <name evidence="2" type="ORF">HPB48_001334</name>
</gene>
<name>A0A9J6GP83_HAELO</name>
<reference evidence="2 3" key="1">
    <citation type="journal article" date="2020" name="Cell">
        <title>Large-Scale Comparative Analyses of Tick Genomes Elucidate Their Genetic Diversity and Vector Capacities.</title>
        <authorList>
            <consortium name="Tick Genome and Microbiome Consortium (TIGMIC)"/>
            <person name="Jia N."/>
            <person name="Wang J."/>
            <person name="Shi W."/>
            <person name="Du L."/>
            <person name="Sun Y."/>
            <person name="Zhan W."/>
            <person name="Jiang J.F."/>
            <person name="Wang Q."/>
            <person name="Zhang B."/>
            <person name="Ji P."/>
            <person name="Bell-Sakyi L."/>
            <person name="Cui X.M."/>
            <person name="Yuan T.T."/>
            <person name="Jiang B.G."/>
            <person name="Yang W.F."/>
            <person name="Lam T.T."/>
            <person name="Chang Q.C."/>
            <person name="Ding S.J."/>
            <person name="Wang X.J."/>
            <person name="Zhu J.G."/>
            <person name="Ruan X.D."/>
            <person name="Zhao L."/>
            <person name="Wei J.T."/>
            <person name="Ye R.Z."/>
            <person name="Que T.C."/>
            <person name="Du C.H."/>
            <person name="Zhou Y.H."/>
            <person name="Cheng J.X."/>
            <person name="Dai P.F."/>
            <person name="Guo W.B."/>
            <person name="Han X.H."/>
            <person name="Huang E.J."/>
            <person name="Li L.F."/>
            <person name="Wei W."/>
            <person name="Gao Y.C."/>
            <person name="Liu J.Z."/>
            <person name="Shao H.Z."/>
            <person name="Wang X."/>
            <person name="Wang C.C."/>
            <person name="Yang T.C."/>
            <person name="Huo Q.B."/>
            <person name="Li W."/>
            <person name="Chen H.Y."/>
            <person name="Chen S.E."/>
            <person name="Zhou L.G."/>
            <person name="Ni X.B."/>
            <person name="Tian J.H."/>
            <person name="Sheng Y."/>
            <person name="Liu T."/>
            <person name="Pan Y.S."/>
            <person name="Xia L.Y."/>
            <person name="Li J."/>
            <person name="Zhao F."/>
            <person name="Cao W.C."/>
        </authorList>
    </citation>
    <scope>NUCLEOTIDE SEQUENCE [LARGE SCALE GENOMIC DNA]</scope>
    <source>
        <strain evidence="2">HaeL-2018</strain>
    </source>
</reference>
<keyword evidence="1" id="KW-0472">Membrane</keyword>
<evidence type="ECO:0000313" key="2">
    <source>
        <dbReference type="EMBL" id="KAH9376391.1"/>
    </source>
</evidence>
<accession>A0A9J6GP83</accession>
<keyword evidence="1" id="KW-0812">Transmembrane</keyword>
<evidence type="ECO:0000313" key="3">
    <source>
        <dbReference type="Proteomes" id="UP000821853"/>
    </source>
</evidence>
<proteinExistence type="predicted"/>
<dbReference type="VEuPathDB" id="VectorBase:HLOH_044904"/>